<reference evidence="11 12" key="1">
    <citation type="submission" date="2019-12" db="EMBL/GenBank/DDBJ databases">
        <authorList>
            <person name="Reyes-Prieto M."/>
        </authorList>
    </citation>
    <scope>NUCLEOTIDE SEQUENCE [LARGE SCALE GENOMIC DNA]</scope>
    <source>
        <strain evidence="11">HF14-78462</strain>
    </source>
</reference>
<comment type="similarity">
    <text evidence="2">Belongs to the YkuD family.</text>
</comment>
<dbReference type="PROSITE" id="PS52029">
    <property type="entry name" value="LD_TPASE"/>
    <property type="match status" value="1"/>
</dbReference>
<feature type="domain" description="L,D-TPase catalytic" evidence="10">
    <location>
        <begin position="84"/>
        <end position="222"/>
    </location>
</feature>
<evidence type="ECO:0000256" key="1">
    <source>
        <dbReference type="ARBA" id="ARBA00004752"/>
    </source>
</evidence>
<name>A0A5S9N9I6_9HYPH</name>
<dbReference type="FunFam" id="2.40.440.10:FF:000002">
    <property type="entry name" value="L,D-transpeptidase ErfK/SrfK"/>
    <property type="match status" value="1"/>
</dbReference>
<feature type="active site" description="Proton donor/acceptor" evidence="9">
    <location>
        <position position="182"/>
    </location>
</feature>
<keyword evidence="8 9" id="KW-0961">Cell wall biogenesis/degradation</keyword>
<dbReference type="InterPro" id="IPR005490">
    <property type="entry name" value="LD_TPept_cat_dom"/>
</dbReference>
<dbReference type="EMBL" id="CACSAS010000001">
    <property type="protein sequence ID" value="CAA0086759.1"/>
    <property type="molecule type" value="Genomic_DNA"/>
</dbReference>
<dbReference type="UniPathway" id="UPA00219"/>
<dbReference type="Proteomes" id="UP000433050">
    <property type="component" value="Unassembled WGS sequence"/>
</dbReference>
<keyword evidence="12" id="KW-1185">Reference proteome</keyword>
<dbReference type="GO" id="GO:0071555">
    <property type="term" value="P:cell wall organization"/>
    <property type="evidence" value="ECO:0007669"/>
    <property type="project" value="UniProtKB-UniRule"/>
</dbReference>
<dbReference type="GO" id="GO:0005576">
    <property type="term" value="C:extracellular region"/>
    <property type="evidence" value="ECO:0007669"/>
    <property type="project" value="TreeGrafter"/>
</dbReference>
<dbReference type="AlphaFoldDB" id="A0A5S9N9I6"/>
<evidence type="ECO:0000256" key="9">
    <source>
        <dbReference type="PROSITE-ProRule" id="PRU01373"/>
    </source>
</evidence>
<evidence type="ECO:0000313" key="12">
    <source>
        <dbReference type="Proteomes" id="UP000433050"/>
    </source>
</evidence>
<evidence type="ECO:0000256" key="2">
    <source>
        <dbReference type="ARBA" id="ARBA00005992"/>
    </source>
</evidence>
<dbReference type="Gene3D" id="2.40.440.10">
    <property type="entry name" value="L,D-transpeptidase catalytic domain-like"/>
    <property type="match status" value="1"/>
</dbReference>
<keyword evidence="3" id="KW-0328">Glycosyltransferase</keyword>
<keyword evidence="5" id="KW-0378">Hydrolase</keyword>
<dbReference type="PROSITE" id="PS51257">
    <property type="entry name" value="PROKAR_LIPOPROTEIN"/>
    <property type="match status" value="1"/>
</dbReference>
<keyword evidence="7 9" id="KW-0573">Peptidoglycan synthesis</keyword>
<dbReference type="PANTHER" id="PTHR30582">
    <property type="entry name" value="L,D-TRANSPEPTIDASE"/>
    <property type="match status" value="1"/>
</dbReference>
<dbReference type="GO" id="GO:0008360">
    <property type="term" value="P:regulation of cell shape"/>
    <property type="evidence" value="ECO:0007669"/>
    <property type="project" value="UniProtKB-UniRule"/>
</dbReference>
<dbReference type="SUPFAM" id="SSF141523">
    <property type="entry name" value="L,D-transpeptidase catalytic domain-like"/>
    <property type="match status" value="1"/>
</dbReference>
<dbReference type="CDD" id="cd16913">
    <property type="entry name" value="YkuD_like"/>
    <property type="match status" value="1"/>
</dbReference>
<sequence>MAIDRRGFLFGAPFLLAGCATARRPAPAEAALPLASAPAHAASYEAIYAALDGEPHPVPAVDLSRIDPRFLRREVAYATREEPGTIVVDVEARYAYLVREGGRALRYGVGVGREEGFNFRGAATIARKAEWPRWTPTPDMIRREPERYGKYAGGLPGGPGNPLGPRALYLYRGGRDTLYRLHGTVEPWTIGTMVSSGCIRLLNQDIIDLYRRVPAGTRAVVLASSAATG</sequence>
<dbReference type="GO" id="GO:0018104">
    <property type="term" value="P:peptidoglycan-protein cross-linking"/>
    <property type="evidence" value="ECO:0007669"/>
    <property type="project" value="TreeGrafter"/>
</dbReference>
<gene>
    <name evidence="11" type="ORF">STARVERO_00289</name>
</gene>
<organism evidence="11 12">
    <name type="scientific">Starkeya nomas</name>
    <dbReference type="NCBI Taxonomy" id="2666134"/>
    <lineage>
        <taxon>Bacteria</taxon>
        <taxon>Pseudomonadati</taxon>
        <taxon>Pseudomonadota</taxon>
        <taxon>Alphaproteobacteria</taxon>
        <taxon>Hyphomicrobiales</taxon>
        <taxon>Xanthobacteraceae</taxon>
        <taxon>Starkeya</taxon>
    </lineage>
</organism>
<dbReference type="PROSITE" id="PS51318">
    <property type="entry name" value="TAT"/>
    <property type="match status" value="1"/>
</dbReference>
<feature type="active site" description="Nucleophile" evidence="9">
    <location>
        <position position="198"/>
    </location>
</feature>
<evidence type="ECO:0000256" key="5">
    <source>
        <dbReference type="ARBA" id="ARBA00022801"/>
    </source>
</evidence>
<dbReference type="PANTHER" id="PTHR30582:SF24">
    <property type="entry name" value="L,D-TRANSPEPTIDASE ERFK_SRFK-RELATED"/>
    <property type="match status" value="1"/>
</dbReference>
<keyword evidence="6 9" id="KW-0133">Cell shape</keyword>
<dbReference type="GO" id="GO:0016757">
    <property type="term" value="F:glycosyltransferase activity"/>
    <property type="evidence" value="ECO:0007669"/>
    <property type="project" value="UniProtKB-KW"/>
</dbReference>
<keyword evidence="4" id="KW-0808">Transferase</keyword>
<comment type="pathway">
    <text evidence="1 9">Cell wall biogenesis; peptidoglycan biosynthesis.</text>
</comment>
<dbReference type="InterPro" id="IPR006311">
    <property type="entry name" value="TAT_signal"/>
</dbReference>
<dbReference type="Pfam" id="PF03734">
    <property type="entry name" value="YkuD"/>
    <property type="match status" value="1"/>
</dbReference>
<evidence type="ECO:0000256" key="6">
    <source>
        <dbReference type="ARBA" id="ARBA00022960"/>
    </source>
</evidence>
<dbReference type="InterPro" id="IPR050979">
    <property type="entry name" value="LD-transpeptidase"/>
</dbReference>
<accession>A0A5S9N9I6</accession>
<evidence type="ECO:0000256" key="3">
    <source>
        <dbReference type="ARBA" id="ARBA00022676"/>
    </source>
</evidence>
<protein>
    <recommendedName>
        <fullName evidence="10">L,D-TPase catalytic domain-containing protein</fullName>
    </recommendedName>
</protein>
<evidence type="ECO:0000256" key="4">
    <source>
        <dbReference type="ARBA" id="ARBA00022679"/>
    </source>
</evidence>
<evidence type="ECO:0000259" key="10">
    <source>
        <dbReference type="PROSITE" id="PS52029"/>
    </source>
</evidence>
<evidence type="ECO:0000256" key="7">
    <source>
        <dbReference type="ARBA" id="ARBA00022984"/>
    </source>
</evidence>
<evidence type="ECO:0000256" key="8">
    <source>
        <dbReference type="ARBA" id="ARBA00023316"/>
    </source>
</evidence>
<proteinExistence type="inferred from homology"/>
<evidence type="ECO:0000313" key="11">
    <source>
        <dbReference type="EMBL" id="CAA0086759.1"/>
    </source>
</evidence>
<dbReference type="InterPro" id="IPR038063">
    <property type="entry name" value="Transpep_catalytic_dom"/>
</dbReference>
<dbReference type="RefSeq" id="WP_159597648.1">
    <property type="nucleotide sequence ID" value="NZ_CACSAS010000001.1"/>
</dbReference>
<dbReference type="GO" id="GO:0071972">
    <property type="term" value="F:peptidoglycan L,D-transpeptidase activity"/>
    <property type="evidence" value="ECO:0007669"/>
    <property type="project" value="TreeGrafter"/>
</dbReference>